<proteinExistence type="predicted"/>
<sequence>MMHFKFPGALWKELAEWYVYPAEHATMPQIEIDTRGRVRFRPLSDEGSHLIISRAWRTVLKAYSRHQRFSAI</sequence>
<organism evidence="1 2">
    <name type="scientific">Phlebia brevispora</name>
    <dbReference type="NCBI Taxonomy" id="194682"/>
    <lineage>
        <taxon>Eukaryota</taxon>
        <taxon>Fungi</taxon>
        <taxon>Dikarya</taxon>
        <taxon>Basidiomycota</taxon>
        <taxon>Agaricomycotina</taxon>
        <taxon>Agaricomycetes</taxon>
        <taxon>Polyporales</taxon>
        <taxon>Meruliaceae</taxon>
        <taxon>Phlebia</taxon>
    </lineage>
</organism>
<evidence type="ECO:0000313" key="1">
    <source>
        <dbReference type="EMBL" id="KAJ3532263.1"/>
    </source>
</evidence>
<gene>
    <name evidence="1" type="ORF">NM688_g7449</name>
</gene>
<keyword evidence="2" id="KW-1185">Reference proteome</keyword>
<dbReference type="EMBL" id="JANHOG010001743">
    <property type="protein sequence ID" value="KAJ3532263.1"/>
    <property type="molecule type" value="Genomic_DNA"/>
</dbReference>
<accession>A0ACC1S509</accession>
<name>A0ACC1S509_9APHY</name>
<dbReference type="Proteomes" id="UP001148662">
    <property type="component" value="Unassembled WGS sequence"/>
</dbReference>
<comment type="caution">
    <text evidence="1">The sequence shown here is derived from an EMBL/GenBank/DDBJ whole genome shotgun (WGS) entry which is preliminary data.</text>
</comment>
<reference evidence="1" key="1">
    <citation type="submission" date="2022-07" db="EMBL/GenBank/DDBJ databases">
        <title>Genome Sequence of Phlebia brevispora.</title>
        <authorList>
            <person name="Buettner E."/>
        </authorList>
    </citation>
    <scope>NUCLEOTIDE SEQUENCE</scope>
    <source>
        <strain evidence="1">MPL23</strain>
    </source>
</reference>
<protein>
    <submittedName>
        <fullName evidence="1">Uncharacterized protein</fullName>
    </submittedName>
</protein>
<evidence type="ECO:0000313" key="2">
    <source>
        <dbReference type="Proteomes" id="UP001148662"/>
    </source>
</evidence>